<dbReference type="Pfam" id="PF13148">
    <property type="entry name" value="DUF3987"/>
    <property type="match status" value="1"/>
</dbReference>
<proteinExistence type="predicted"/>
<gene>
    <name evidence="1" type="ORF">BFP71_03390</name>
</gene>
<accession>A0A1E5T5R6</accession>
<keyword evidence="2" id="KW-1185">Reference proteome</keyword>
<protein>
    <recommendedName>
        <fullName evidence="3">DUF3987 domain-containing protein</fullName>
    </recommendedName>
</protein>
<reference evidence="1 2" key="1">
    <citation type="submission" date="2016-08" db="EMBL/GenBank/DDBJ databases">
        <title>Draft genome of Fabibacter sp. strain SK-8.</title>
        <authorList>
            <person name="Wong S.-K."/>
            <person name="Hamasaki K."/>
            <person name="Yoshizawa S."/>
        </authorList>
    </citation>
    <scope>NUCLEOTIDE SEQUENCE [LARGE SCALE GENOMIC DNA]</scope>
    <source>
        <strain evidence="1 2">SK-8</strain>
    </source>
</reference>
<evidence type="ECO:0000313" key="2">
    <source>
        <dbReference type="Proteomes" id="UP000095552"/>
    </source>
</evidence>
<sequence>MNNQDLPDFEQFLSENRKLATASEDELREELESRNLKKPFPLHVFNDKIKPYLDALHKEYDLPRSYIGLGLLCAYSTAIGTGYHVEIQKIGKIFLPIWACLEGISSSGKSLVMNQVFKPHLDRQKEYDDAWKTENLDSESSEADTPDLKQLIYRDSHVQTLIRYVMPSNPKGILKDADEILEWINGMNQLSRKEGTDEQFWMSAWNCKAYTAIRARNQKFHLSRPFVNVFGGIQPSVLHKIFKNDRDKTGFVFRLLFAVPEVIKIAEVNLEFDMPEEFESIHKSSINRLLDELEVGSDVDEYSKKVKLSSSAVRIYSQWSRNKQRMVNRLQDSSDKEIQAGIHGKIKEYCLRFSALLHLADISYTPGLRFGVLEEVEGSTMERAIELSEYFFESAINVSERVSNSVTAPVDVLRFASYSKAGFSFQKIGDLEFSKNSSTAASRKKLAERTIKKMIKDYPKIFNAVTK</sequence>
<organism evidence="1 2">
    <name type="scientific">Roseivirga misakiensis</name>
    <dbReference type="NCBI Taxonomy" id="1563681"/>
    <lineage>
        <taxon>Bacteria</taxon>
        <taxon>Pseudomonadati</taxon>
        <taxon>Bacteroidota</taxon>
        <taxon>Cytophagia</taxon>
        <taxon>Cytophagales</taxon>
        <taxon>Roseivirgaceae</taxon>
        <taxon>Roseivirga</taxon>
    </lineage>
</organism>
<comment type="caution">
    <text evidence="1">The sequence shown here is derived from an EMBL/GenBank/DDBJ whole genome shotgun (WGS) entry which is preliminary data.</text>
</comment>
<dbReference type="Proteomes" id="UP000095552">
    <property type="component" value="Unassembled WGS sequence"/>
</dbReference>
<dbReference type="InterPro" id="IPR025048">
    <property type="entry name" value="DUF3987"/>
</dbReference>
<dbReference type="AlphaFoldDB" id="A0A1E5T5R6"/>
<dbReference type="RefSeq" id="WP_069834031.1">
    <property type="nucleotide sequence ID" value="NZ_MDGQ01000003.1"/>
</dbReference>
<dbReference type="OrthoDB" id="2781056at2"/>
<evidence type="ECO:0000313" key="1">
    <source>
        <dbReference type="EMBL" id="OEK06719.1"/>
    </source>
</evidence>
<dbReference type="EMBL" id="MDGQ01000003">
    <property type="protein sequence ID" value="OEK06719.1"/>
    <property type="molecule type" value="Genomic_DNA"/>
</dbReference>
<dbReference type="STRING" id="1563681.BFP71_03390"/>
<name>A0A1E5T5R6_9BACT</name>
<evidence type="ECO:0008006" key="3">
    <source>
        <dbReference type="Google" id="ProtNLM"/>
    </source>
</evidence>